<reference evidence="1" key="2">
    <citation type="submission" date="2020-05" db="UniProtKB">
        <authorList>
            <consortium name="EnsemblMetazoa"/>
        </authorList>
    </citation>
    <scope>IDENTIFICATION</scope>
    <source>
        <strain evidence="1">IAEA</strain>
    </source>
</reference>
<proteinExistence type="predicted"/>
<dbReference type="EnsemblMetazoa" id="GPPI042162-RA">
    <property type="protein sequence ID" value="GPPI042162-PA"/>
    <property type="gene ID" value="GPPI042162"/>
</dbReference>
<keyword evidence="2" id="KW-1185">Reference proteome</keyword>
<evidence type="ECO:0000313" key="2">
    <source>
        <dbReference type="Proteomes" id="UP000092460"/>
    </source>
</evidence>
<sequence>MKQDQQQSKPHYLLIVLSTTGIETDKYCFSKSCSQTMMDENKCTRQIRKFWGRIEYRSNRAPFECWYNL</sequence>
<reference evidence="2" key="1">
    <citation type="submission" date="2015-01" db="EMBL/GenBank/DDBJ databases">
        <authorList>
            <person name="Aksoy S."/>
            <person name="Warren W."/>
            <person name="Wilson R.K."/>
        </authorList>
    </citation>
    <scope>NUCLEOTIDE SEQUENCE [LARGE SCALE GENOMIC DNA]</scope>
    <source>
        <strain evidence="2">IAEA</strain>
    </source>
</reference>
<dbReference type="VEuPathDB" id="VectorBase:GPPI042162"/>
<dbReference type="EMBL" id="JXJN01021508">
    <property type="status" value="NOT_ANNOTATED_CDS"/>
    <property type="molecule type" value="Genomic_DNA"/>
</dbReference>
<dbReference type="AlphaFoldDB" id="A0A1B0BVW4"/>
<evidence type="ECO:0000313" key="1">
    <source>
        <dbReference type="EnsemblMetazoa" id="GPPI042162-PA"/>
    </source>
</evidence>
<organism evidence="1 2">
    <name type="scientific">Glossina palpalis gambiensis</name>
    <dbReference type="NCBI Taxonomy" id="67801"/>
    <lineage>
        <taxon>Eukaryota</taxon>
        <taxon>Metazoa</taxon>
        <taxon>Ecdysozoa</taxon>
        <taxon>Arthropoda</taxon>
        <taxon>Hexapoda</taxon>
        <taxon>Insecta</taxon>
        <taxon>Pterygota</taxon>
        <taxon>Neoptera</taxon>
        <taxon>Endopterygota</taxon>
        <taxon>Diptera</taxon>
        <taxon>Brachycera</taxon>
        <taxon>Muscomorpha</taxon>
        <taxon>Hippoboscoidea</taxon>
        <taxon>Glossinidae</taxon>
        <taxon>Glossina</taxon>
    </lineage>
</organism>
<protein>
    <submittedName>
        <fullName evidence="1">Uncharacterized protein</fullName>
    </submittedName>
</protein>
<name>A0A1B0BVW4_9MUSC</name>
<dbReference type="Proteomes" id="UP000092460">
    <property type="component" value="Unassembled WGS sequence"/>
</dbReference>
<accession>A0A1B0BVW4</accession>